<evidence type="ECO:0000313" key="8">
    <source>
        <dbReference type="Proteomes" id="UP001454036"/>
    </source>
</evidence>
<evidence type="ECO:0000259" key="6">
    <source>
        <dbReference type="PROSITE" id="PS50863"/>
    </source>
</evidence>
<dbReference type="PROSITE" id="PS50863">
    <property type="entry name" value="B3"/>
    <property type="match status" value="1"/>
</dbReference>
<gene>
    <name evidence="7" type="ORF">LIER_22880</name>
</gene>
<evidence type="ECO:0000313" key="7">
    <source>
        <dbReference type="EMBL" id="GAA0168076.1"/>
    </source>
</evidence>
<feature type="domain" description="TF-B3" evidence="6">
    <location>
        <begin position="15"/>
        <end position="118"/>
    </location>
</feature>
<evidence type="ECO:0000256" key="1">
    <source>
        <dbReference type="ARBA" id="ARBA00004123"/>
    </source>
</evidence>
<sequence length="165" mass="18870">MRAANKVGIMVHELLHKVLTTSDVSNNGRLVIPKKFATLYFPICHNTKENADARLYFYDSSIKSTWEFRYCYCKGNKSYACTRGWYRFVPARDLKANDVVVFSVIQNRHAMIDVNNNHATRNNVIVDDGARSGIEVMKVEDNSCYQNNEIVGSSREQNVHMGRGE</sequence>
<dbReference type="Gene3D" id="2.40.330.10">
    <property type="entry name" value="DNA-binding pseudobarrel domain"/>
    <property type="match status" value="1"/>
</dbReference>
<keyword evidence="4" id="KW-0804">Transcription</keyword>
<dbReference type="GO" id="GO:0003700">
    <property type="term" value="F:DNA-binding transcription factor activity"/>
    <property type="evidence" value="ECO:0007669"/>
    <property type="project" value="InterPro"/>
</dbReference>
<organism evidence="7 8">
    <name type="scientific">Lithospermum erythrorhizon</name>
    <name type="common">Purple gromwell</name>
    <name type="synonym">Lithospermum officinale var. erythrorhizon</name>
    <dbReference type="NCBI Taxonomy" id="34254"/>
    <lineage>
        <taxon>Eukaryota</taxon>
        <taxon>Viridiplantae</taxon>
        <taxon>Streptophyta</taxon>
        <taxon>Embryophyta</taxon>
        <taxon>Tracheophyta</taxon>
        <taxon>Spermatophyta</taxon>
        <taxon>Magnoliopsida</taxon>
        <taxon>eudicotyledons</taxon>
        <taxon>Gunneridae</taxon>
        <taxon>Pentapetalae</taxon>
        <taxon>asterids</taxon>
        <taxon>lamiids</taxon>
        <taxon>Boraginales</taxon>
        <taxon>Boraginaceae</taxon>
        <taxon>Boraginoideae</taxon>
        <taxon>Lithospermeae</taxon>
        <taxon>Lithospermum</taxon>
    </lineage>
</organism>
<dbReference type="Proteomes" id="UP001454036">
    <property type="component" value="Unassembled WGS sequence"/>
</dbReference>
<dbReference type="EMBL" id="BAABME010006340">
    <property type="protein sequence ID" value="GAA0168076.1"/>
    <property type="molecule type" value="Genomic_DNA"/>
</dbReference>
<dbReference type="AlphaFoldDB" id="A0AAV3QXY5"/>
<dbReference type="PANTHER" id="PTHR31140:SF58">
    <property type="entry name" value="DNA-BINDING PROTEIN RAV1"/>
    <property type="match status" value="1"/>
</dbReference>
<keyword evidence="2" id="KW-0805">Transcription regulation</keyword>
<dbReference type="InterPro" id="IPR003340">
    <property type="entry name" value="B3_DNA-bd"/>
</dbReference>
<dbReference type="Pfam" id="PF02362">
    <property type="entry name" value="B3"/>
    <property type="match status" value="1"/>
</dbReference>
<comment type="subcellular location">
    <subcellularLocation>
        <location evidence="1">Nucleus</location>
    </subcellularLocation>
</comment>
<keyword evidence="5" id="KW-0539">Nucleus</keyword>
<name>A0AAV3QXY5_LITER</name>
<dbReference type="SUPFAM" id="SSF101936">
    <property type="entry name" value="DNA-binding pseudobarrel domain"/>
    <property type="match status" value="1"/>
</dbReference>
<dbReference type="InterPro" id="IPR015300">
    <property type="entry name" value="DNA-bd_pseudobarrel_sf"/>
</dbReference>
<keyword evidence="3" id="KW-0238">DNA-binding</keyword>
<comment type="caution">
    <text evidence="7">The sequence shown here is derived from an EMBL/GenBank/DDBJ whole genome shotgun (WGS) entry which is preliminary data.</text>
</comment>
<accession>A0AAV3QXY5</accession>
<dbReference type="InterPro" id="IPR044800">
    <property type="entry name" value="LEC2-like"/>
</dbReference>
<keyword evidence="8" id="KW-1185">Reference proteome</keyword>
<dbReference type="GO" id="GO:0003677">
    <property type="term" value="F:DNA binding"/>
    <property type="evidence" value="ECO:0007669"/>
    <property type="project" value="UniProtKB-KW"/>
</dbReference>
<proteinExistence type="predicted"/>
<evidence type="ECO:0000256" key="3">
    <source>
        <dbReference type="ARBA" id="ARBA00023125"/>
    </source>
</evidence>
<dbReference type="GO" id="GO:0005634">
    <property type="term" value="C:nucleus"/>
    <property type="evidence" value="ECO:0007669"/>
    <property type="project" value="UniProtKB-SubCell"/>
</dbReference>
<dbReference type="CDD" id="cd10017">
    <property type="entry name" value="B3_DNA"/>
    <property type="match status" value="1"/>
</dbReference>
<evidence type="ECO:0000256" key="5">
    <source>
        <dbReference type="ARBA" id="ARBA00023242"/>
    </source>
</evidence>
<reference evidence="7 8" key="1">
    <citation type="submission" date="2024-01" db="EMBL/GenBank/DDBJ databases">
        <title>The complete chloroplast genome sequence of Lithospermum erythrorhizon: insights into the phylogenetic relationship among Boraginaceae species and the maternal lineages of purple gromwells.</title>
        <authorList>
            <person name="Okada T."/>
            <person name="Watanabe K."/>
        </authorList>
    </citation>
    <scope>NUCLEOTIDE SEQUENCE [LARGE SCALE GENOMIC DNA]</scope>
</reference>
<dbReference type="SMART" id="SM01019">
    <property type="entry name" value="B3"/>
    <property type="match status" value="1"/>
</dbReference>
<dbReference type="PANTHER" id="PTHR31140">
    <property type="entry name" value="B3 DOMAIN-CONTAINING TRANSCRIPTION FACTOR ABI3"/>
    <property type="match status" value="1"/>
</dbReference>
<evidence type="ECO:0000256" key="2">
    <source>
        <dbReference type="ARBA" id="ARBA00023015"/>
    </source>
</evidence>
<evidence type="ECO:0000256" key="4">
    <source>
        <dbReference type="ARBA" id="ARBA00023163"/>
    </source>
</evidence>
<protein>
    <recommendedName>
        <fullName evidence="6">TF-B3 domain-containing protein</fullName>
    </recommendedName>
</protein>